<accession>A0ACB6QAS1</accession>
<reference evidence="1" key="1">
    <citation type="journal article" date="2020" name="Stud. Mycol.">
        <title>101 Dothideomycetes genomes: a test case for predicting lifestyles and emergence of pathogens.</title>
        <authorList>
            <person name="Haridas S."/>
            <person name="Albert R."/>
            <person name="Binder M."/>
            <person name="Bloem J."/>
            <person name="Labutti K."/>
            <person name="Salamov A."/>
            <person name="Andreopoulos B."/>
            <person name="Baker S."/>
            <person name="Barry K."/>
            <person name="Bills G."/>
            <person name="Bluhm B."/>
            <person name="Cannon C."/>
            <person name="Castanera R."/>
            <person name="Culley D."/>
            <person name="Daum C."/>
            <person name="Ezra D."/>
            <person name="Gonzalez J."/>
            <person name="Henrissat B."/>
            <person name="Kuo A."/>
            <person name="Liang C."/>
            <person name="Lipzen A."/>
            <person name="Lutzoni F."/>
            <person name="Magnuson J."/>
            <person name="Mondo S."/>
            <person name="Nolan M."/>
            <person name="Ohm R."/>
            <person name="Pangilinan J."/>
            <person name="Park H.-J."/>
            <person name="Ramirez L."/>
            <person name="Alfaro M."/>
            <person name="Sun H."/>
            <person name="Tritt A."/>
            <person name="Yoshinaga Y."/>
            <person name="Zwiers L.-H."/>
            <person name="Turgeon B."/>
            <person name="Goodwin S."/>
            <person name="Spatafora J."/>
            <person name="Crous P."/>
            <person name="Grigoriev I."/>
        </authorList>
    </citation>
    <scope>NUCLEOTIDE SEQUENCE</scope>
    <source>
        <strain evidence="1">ATCC 200398</strain>
    </source>
</reference>
<dbReference type="EMBL" id="MU003542">
    <property type="protein sequence ID" value="KAF2463980.1"/>
    <property type="molecule type" value="Genomic_DNA"/>
</dbReference>
<keyword evidence="2" id="KW-1185">Reference proteome</keyword>
<organism evidence="1 2">
    <name type="scientific">Lindgomyces ingoldianus</name>
    <dbReference type="NCBI Taxonomy" id="673940"/>
    <lineage>
        <taxon>Eukaryota</taxon>
        <taxon>Fungi</taxon>
        <taxon>Dikarya</taxon>
        <taxon>Ascomycota</taxon>
        <taxon>Pezizomycotina</taxon>
        <taxon>Dothideomycetes</taxon>
        <taxon>Pleosporomycetidae</taxon>
        <taxon>Pleosporales</taxon>
        <taxon>Lindgomycetaceae</taxon>
        <taxon>Lindgomyces</taxon>
    </lineage>
</organism>
<proteinExistence type="predicted"/>
<dbReference type="Proteomes" id="UP000799755">
    <property type="component" value="Unassembled WGS sequence"/>
</dbReference>
<comment type="caution">
    <text evidence="1">The sequence shown here is derived from an EMBL/GenBank/DDBJ whole genome shotgun (WGS) entry which is preliminary data.</text>
</comment>
<name>A0ACB6QAS1_9PLEO</name>
<evidence type="ECO:0000313" key="2">
    <source>
        <dbReference type="Proteomes" id="UP000799755"/>
    </source>
</evidence>
<sequence>MLQCTLAAEGVHITASFDSRVVERWLVEKILGQFTFVMQQLAGARPEDKVEDIETLTPDDKQEIWTCNAETPPTVERCLHDLFVEQAMARPSARAICAWDGEMTYSKLDELSSKLAGHLVELGVEPEDIVPLCFEKSMWMIVAMLAVLKAGGAFAPLDPEHPHSRHEEIFKQTRAEVVLTSAQYSTLWAGSARTVVVVSETSIQHLPNTNLSTHSGVQPSNTAYVIFTSGSTGVPKGVLLEHRAASTGCLGHGRVLGFAPHTRVLQFASYAFDACIDEILTVLLYGGCACVPSHSDMRDNLAQAIKDMDVNWAFLTPSVARLLDPVMTSSLKTLVLGGEHVSSADWERWGGNVRMINGYGPAECCVCCCTFSDVQGFESGKIGKPVASVSWVVDPKNHDKLAPLGSIGELLIEGPILARGYLNDRKKTKSAFINDPVWLLEGGGGRPGRRGRMYKTGDLVYYGPDGNLVYAGRKDDQVKVRGQRVELGEIEHHVRECIPEARQIAVEVILPAGEKKNATLAVFLQLDEEKRDTLQSRNGMDNRSSVQMVILTGVDKKLADSLPSHMIPDVYFALSPLPMTVSGKIDRKRLREIGASFSAQQLADMRTSSQGLKRQPSTEAEQTMQQLWAHVLNIKPETIGMDDSFFRLGGDSITAMQLSASARLLQIHLSTRDIFRRKTIAELARYAASSKPVQLARTAEDPVNTPFGLAPIQELYLRLEPTGRASFDQSVFLELRTQVSLKLLYSALRVLVQRHSMLRARFSKAVGGRWQQHVSDSTDASFTLQHVRPRDTADITQAILQSRSRLNIKSGPVITVILFDIGNRQSLFMGVHHLVIDLVSWRVLLEELEYLLLGRTLSPASSMPFQTWRAIQTEYASRDADHRNGIQEKIDVGQLSYWGVAPSTTSHTPTITERFVLDSETTSALLGSCNNKLRTRPLELMIAALIHSFAAAFPDRNPPPIFNETHGREPWDDSIDLSRTVGWFTSMFPVQLSTGARSSLLDVICATKDCMRSFKRSGQSYFASHFVNEGTIRDFISIFPVEMVFNYQGVYQQLERDESLFKNVPIPEGCDPASAAEAARFSLFTVSVIIGNGCAHVSVAHSGITKHQTQIQDWVQLYKTTLLELPNLLHCTSTEWTQNDLSLEFPSLTGLDHFR</sequence>
<evidence type="ECO:0000313" key="1">
    <source>
        <dbReference type="EMBL" id="KAF2463980.1"/>
    </source>
</evidence>
<feature type="non-terminal residue" evidence="1">
    <location>
        <position position="1155"/>
    </location>
</feature>
<gene>
    <name evidence="1" type="ORF">BDR25DRAFT_178343</name>
</gene>
<protein>
    <submittedName>
        <fullName evidence="1">Amino acid adenylation</fullName>
    </submittedName>
</protein>